<feature type="domain" description="Integrase zinc-binding" evidence="2">
    <location>
        <begin position="642"/>
        <end position="700"/>
    </location>
</feature>
<dbReference type="InterPro" id="IPR043502">
    <property type="entry name" value="DNA/RNA_pol_sf"/>
</dbReference>
<dbReference type="FunFam" id="1.10.340.70:FF:000001">
    <property type="entry name" value="Retrovirus-related Pol polyprotein from transposon gypsy-like Protein"/>
    <property type="match status" value="1"/>
</dbReference>
<dbReference type="InterPro" id="IPR041588">
    <property type="entry name" value="Integrase_H2C2"/>
</dbReference>
<dbReference type="AlphaFoldDB" id="C5L4J0"/>
<evidence type="ECO:0000259" key="1">
    <source>
        <dbReference type="Pfam" id="PF00078"/>
    </source>
</evidence>
<dbReference type="InterPro" id="IPR000477">
    <property type="entry name" value="RT_dom"/>
</dbReference>
<accession>C5L4J0</accession>
<dbReference type="InParanoid" id="C5L4J0"/>
<evidence type="ECO:0000313" key="3">
    <source>
        <dbReference type="EMBL" id="EER08353.1"/>
    </source>
</evidence>
<protein>
    <submittedName>
        <fullName evidence="3">Gag/pol/env polyprotein, putative</fullName>
    </submittedName>
</protein>
<dbReference type="Gene3D" id="3.10.10.10">
    <property type="entry name" value="HIV Type 1 Reverse Transcriptase, subunit A, domain 1"/>
    <property type="match status" value="1"/>
</dbReference>
<dbReference type="PANTHER" id="PTHR47331:SF1">
    <property type="entry name" value="GAG-LIKE PROTEIN"/>
    <property type="match status" value="1"/>
</dbReference>
<dbReference type="Gene3D" id="3.30.70.270">
    <property type="match status" value="1"/>
</dbReference>
<evidence type="ECO:0000313" key="4">
    <source>
        <dbReference type="Proteomes" id="UP000007800"/>
    </source>
</evidence>
<feature type="non-terminal residue" evidence="3">
    <location>
        <position position="733"/>
    </location>
</feature>
<dbReference type="OrthoDB" id="7491853at2759"/>
<feature type="domain" description="Reverse transcriptase" evidence="1">
    <location>
        <begin position="179"/>
        <end position="287"/>
    </location>
</feature>
<gene>
    <name evidence="3" type="ORF">Pmar_PMAR007848</name>
</gene>
<dbReference type="Gene3D" id="1.10.340.70">
    <property type="match status" value="1"/>
</dbReference>
<dbReference type="EMBL" id="GG679085">
    <property type="protein sequence ID" value="EER08353.1"/>
    <property type="molecule type" value="Genomic_DNA"/>
</dbReference>
<dbReference type="InterPro" id="IPR043128">
    <property type="entry name" value="Rev_trsase/Diguanyl_cyclase"/>
</dbReference>
<keyword evidence="4" id="KW-1185">Reference proteome</keyword>
<dbReference type="SUPFAM" id="SSF56672">
    <property type="entry name" value="DNA/RNA polymerases"/>
    <property type="match status" value="1"/>
</dbReference>
<name>C5L4J0_PERM5</name>
<organism evidence="4">
    <name type="scientific">Perkinsus marinus (strain ATCC 50983 / TXsc)</name>
    <dbReference type="NCBI Taxonomy" id="423536"/>
    <lineage>
        <taxon>Eukaryota</taxon>
        <taxon>Sar</taxon>
        <taxon>Alveolata</taxon>
        <taxon>Perkinsozoa</taxon>
        <taxon>Perkinsea</taxon>
        <taxon>Perkinsida</taxon>
        <taxon>Perkinsidae</taxon>
        <taxon>Perkinsus</taxon>
    </lineage>
</organism>
<dbReference type="Pfam" id="PF00078">
    <property type="entry name" value="RVT_1"/>
    <property type="match status" value="1"/>
</dbReference>
<sequence>AKLPNEIDLLIGSDTLCRLNAVVEYSVAGPRLLHIRRPDLACTLPLHLTPQIESVLLGSGPVCEEQLKDGVHLLWKSEARPPLNFRNAQSRAKRLEVRLASIGLLDQYDEKINDYLKKGYIVEISPDEARHFIPHQVVYKPNATSSKVRPVWDARSSGLNSYLLAGPWLHPSLFRILLNWRQAKFWTIGDLQEAFLRVPVFIQDTWYLSFVWRNRVYKFLVLPMGLKCSPHLLQLKLSSILTESPYFSIYMDDISIHSPDELHRNETLSMLKRRLEPANQQFNDLKWITESTREPKSIVGVWWTGCEEDTLFPTYKLNDSIPDVVTKRILLKHFNASFDPLGLALPISMYGRSILQLANKFGWDEELPKSFSLLLRKWHNLRELMQPVARYLDMSAGVSIFCDASEFACAAVCYVGPTLAYAKGHVWSEDEKKWTVPRKELQALVLTLDLLSFWPADKLISIYSDSEINLHRLINGQYEKLPPPERRRVQKVSESFERHKVKLFHCASLENKADILTRPQQVIGKLDLWYHLDVVPSAKGFAFKKVADGFVCAASIAVVNFQDGTPSMEEFRMLQQKDHRWGILIDFLRQRESNDVIGVSRLSSNQRKKCKRLEKYFVLVDNLLYFKGKNVGLPEHRLRLVVPVSLQQRILYAFHGSQLAGHPGRRNTYEAIKTKYFWWGLSTSVKKYVSSCLPCWRRKAVAAPYGYMRLNVLQYPWQFTSIDLITDLPVSRL</sequence>
<dbReference type="Pfam" id="PF17921">
    <property type="entry name" value="Integrase_H2C2"/>
    <property type="match status" value="1"/>
</dbReference>
<evidence type="ECO:0000259" key="2">
    <source>
        <dbReference type="Pfam" id="PF17921"/>
    </source>
</evidence>
<dbReference type="RefSeq" id="XP_002776537.1">
    <property type="nucleotide sequence ID" value="XM_002776491.1"/>
</dbReference>
<reference evidence="3 4" key="1">
    <citation type="submission" date="2008-07" db="EMBL/GenBank/DDBJ databases">
        <authorList>
            <person name="El-Sayed N."/>
            <person name="Caler E."/>
            <person name="Inman J."/>
            <person name="Amedeo P."/>
            <person name="Hass B."/>
            <person name="Wortman J."/>
        </authorList>
    </citation>
    <scope>NUCLEOTIDE SEQUENCE [LARGE SCALE GENOMIC DNA]</scope>
    <source>
        <strain evidence="4">ATCC 50983 / TXsc</strain>
    </source>
</reference>
<feature type="non-terminal residue" evidence="3">
    <location>
        <position position="1"/>
    </location>
</feature>
<dbReference type="Pfam" id="PF05380">
    <property type="entry name" value="Peptidase_A17"/>
    <property type="match status" value="1"/>
</dbReference>
<dbReference type="PANTHER" id="PTHR47331">
    <property type="entry name" value="PHD-TYPE DOMAIN-CONTAINING PROTEIN"/>
    <property type="match status" value="1"/>
</dbReference>
<dbReference type="GeneID" id="9064577"/>
<dbReference type="Proteomes" id="UP000007800">
    <property type="component" value="Unassembled WGS sequence"/>
</dbReference>
<dbReference type="InterPro" id="IPR008042">
    <property type="entry name" value="Retrotrans_Pao"/>
</dbReference>
<proteinExistence type="predicted"/>